<proteinExistence type="predicted"/>
<dbReference type="AlphaFoldDB" id="A0ABD0NZ31"/>
<evidence type="ECO:0000313" key="3">
    <source>
        <dbReference type="EMBL" id="KAL0167060.1"/>
    </source>
</evidence>
<dbReference type="EMBL" id="JAMKFB020000019">
    <property type="protein sequence ID" value="KAL0167060.1"/>
    <property type="molecule type" value="Genomic_DNA"/>
</dbReference>
<dbReference type="PANTHER" id="PTHR45632:SF3">
    <property type="entry name" value="KELCH-LIKE PROTEIN 32"/>
    <property type="match status" value="1"/>
</dbReference>
<evidence type="ECO:0000313" key="4">
    <source>
        <dbReference type="Proteomes" id="UP001529510"/>
    </source>
</evidence>
<dbReference type="Gene3D" id="2.120.10.80">
    <property type="entry name" value="Kelch-type beta propeller"/>
    <property type="match status" value="1"/>
</dbReference>
<dbReference type="SMART" id="SM00612">
    <property type="entry name" value="Kelch"/>
    <property type="match status" value="2"/>
</dbReference>
<evidence type="ECO:0000256" key="1">
    <source>
        <dbReference type="ARBA" id="ARBA00022441"/>
    </source>
</evidence>
<sequence length="163" mass="18323">WTDIRCPFEKRRDAASVFWDNVVYILGGSQLFPIKRMDCYNVVKDSWYSKLGPPNPRDSLAACASKGKIYTSGGVQWVWRDIGNERSVMFVLFVLTGSSALNLFECYDTRTETWQTKPNMLMPRCSHGSVEANGLIYVCGGSLGNNVSGRVLNDCEVYDPNTE</sequence>
<keyword evidence="2" id="KW-0677">Repeat</keyword>
<keyword evidence="4" id="KW-1185">Reference proteome</keyword>
<organism evidence="3 4">
    <name type="scientific">Cirrhinus mrigala</name>
    <name type="common">Mrigala</name>
    <dbReference type="NCBI Taxonomy" id="683832"/>
    <lineage>
        <taxon>Eukaryota</taxon>
        <taxon>Metazoa</taxon>
        <taxon>Chordata</taxon>
        <taxon>Craniata</taxon>
        <taxon>Vertebrata</taxon>
        <taxon>Euteleostomi</taxon>
        <taxon>Actinopterygii</taxon>
        <taxon>Neopterygii</taxon>
        <taxon>Teleostei</taxon>
        <taxon>Ostariophysi</taxon>
        <taxon>Cypriniformes</taxon>
        <taxon>Cyprinidae</taxon>
        <taxon>Labeoninae</taxon>
        <taxon>Labeonini</taxon>
        <taxon>Cirrhinus</taxon>
    </lineage>
</organism>
<accession>A0ABD0NZ31</accession>
<evidence type="ECO:0000256" key="2">
    <source>
        <dbReference type="ARBA" id="ARBA00022737"/>
    </source>
</evidence>
<dbReference type="SUPFAM" id="SSF117281">
    <property type="entry name" value="Kelch motif"/>
    <property type="match status" value="1"/>
</dbReference>
<dbReference type="InterPro" id="IPR015915">
    <property type="entry name" value="Kelch-typ_b-propeller"/>
</dbReference>
<comment type="caution">
    <text evidence="3">The sequence shown here is derived from an EMBL/GenBank/DDBJ whole genome shotgun (WGS) entry which is preliminary data.</text>
</comment>
<feature type="non-terminal residue" evidence="3">
    <location>
        <position position="163"/>
    </location>
</feature>
<dbReference type="PANTHER" id="PTHR45632">
    <property type="entry name" value="LD33804P"/>
    <property type="match status" value="1"/>
</dbReference>
<keyword evidence="1" id="KW-0880">Kelch repeat</keyword>
<dbReference type="Proteomes" id="UP001529510">
    <property type="component" value="Unassembled WGS sequence"/>
</dbReference>
<dbReference type="Pfam" id="PF01344">
    <property type="entry name" value="Kelch_1"/>
    <property type="match status" value="2"/>
</dbReference>
<gene>
    <name evidence="3" type="ORF">M9458_038904</name>
</gene>
<protein>
    <submittedName>
        <fullName evidence="3">Uncharacterized protein</fullName>
    </submittedName>
</protein>
<reference evidence="3 4" key="1">
    <citation type="submission" date="2024-05" db="EMBL/GenBank/DDBJ databases">
        <title>Genome sequencing and assembly of Indian major carp, Cirrhinus mrigala (Hamilton, 1822).</title>
        <authorList>
            <person name="Mohindra V."/>
            <person name="Chowdhury L.M."/>
            <person name="Lal K."/>
            <person name="Jena J.K."/>
        </authorList>
    </citation>
    <scope>NUCLEOTIDE SEQUENCE [LARGE SCALE GENOMIC DNA]</scope>
    <source>
        <strain evidence="3">CM1030</strain>
        <tissue evidence="3">Blood</tissue>
    </source>
</reference>
<dbReference type="InterPro" id="IPR006652">
    <property type="entry name" value="Kelch_1"/>
</dbReference>
<feature type="non-terminal residue" evidence="3">
    <location>
        <position position="1"/>
    </location>
</feature>
<name>A0ABD0NZ31_CIRMR</name>